<reference evidence="3" key="1">
    <citation type="submission" date="2018-02" db="EMBL/GenBank/DDBJ databases">
        <title>Genome sequence of Desulfocucumis palustris strain NAW-5.</title>
        <authorList>
            <person name="Watanabe M."/>
            <person name="Kojima H."/>
            <person name="Fukui M."/>
        </authorList>
    </citation>
    <scope>NUCLEOTIDE SEQUENCE [LARGE SCALE GENOMIC DNA]</scope>
    <source>
        <strain evidence="3">NAW-5</strain>
    </source>
</reference>
<name>A0A2L2XKI1_9FIRM</name>
<dbReference type="AlphaFoldDB" id="A0A2L2XKI1"/>
<evidence type="ECO:0000256" key="1">
    <source>
        <dbReference type="SAM" id="Phobius"/>
    </source>
</evidence>
<keyword evidence="1" id="KW-1133">Transmembrane helix</keyword>
<dbReference type="Proteomes" id="UP000239549">
    <property type="component" value="Unassembled WGS sequence"/>
</dbReference>
<gene>
    <name evidence="2" type="ORF">DCCM_3537</name>
</gene>
<keyword evidence="1" id="KW-0472">Membrane</keyword>
<dbReference type="EMBL" id="BFAV01000140">
    <property type="protein sequence ID" value="GBF34421.1"/>
    <property type="molecule type" value="Genomic_DNA"/>
</dbReference>
<keyword evidence="1" id="KW-0812">Transmembrane</keyword>
<organism evidence="2 3">
    <name type="scientific">Desulfocucumis palustris</name>
    <dbReference type="NCBI Taxonomy" id="1898651"/>
    <lineage>
        <taxon>Bacteria</taxon>
        <taxon>Bacillati</taxon>
        <taxon>Bacillota</taxon>
        <taxon>Clostridia</taxon>
        <taxon>Eubacteriales</taxon>
        <taxon>Desulfocucumaceae</taxon>
        <taxon>Desulfocucumis</taxon>
    </lineage>
</organism>
<keyword evidence="3" id="KW-1185">Reference proteome</keyword>
<evidence type="ECO:0000313" key="2">
    <source>
        <dbReference type="EMBL" id="GBF34421.1"/>
    </source>
</evidence>
<accession>A0A2L2XKI1</accession>
<evidence type="ECO:0000313" key="3">
    <source>
        <dbReference type="Proteomes" id="UP000239549"/>
    </source>
</evidence>
<dbReference type="RefSeq" id="WP_104372677.1">
    <property type="nucleotide sequence ID" value="NZ_BFAV01000140.1"/>
</dbReference>
<dbReference type="OrthoDB" id="1787437at2"/>
<proteinExistence type="predicted"/>
<comment type="caution">
    <text evidence="2">The sequence shown here is derived from an EMBL/GenBank/DDBJ whole genome shotgun (WGS) entry which is preliminary data.</text>
</comment>
<feature type="transmembrane region" description="Helical" evidence="1">
    <location>
        <begin position="48"/>
        <end position="68"/>
    </location>
</feature>
<protein>
    <submittedName>
        <fullName evidence="2">Uncharacterized protein</fullName>
    </submittedName>
</protein>
<sequence>MNKSQKVIQFEPRKKKKLKDVNYVSPEKKELLRQREKQKKLSKNSHRTIVLVGIFLLIVAVVVILDYLI</sequence>